<dbReference type="AlphaFoldDB" id="A0A165L4K0"/>
<sequence length="60" mass="6992">MFQEIFSTSPYINSLEKKDVADTFIFIKELLLKGIHDEIIIPMDVTLLSHLFYSSIRTTK</sequence>
<protein>
    <submittedName>
        <fullName evidence="1">Uncharacterized protein</fullName>
    </submittedName>
</protein>
<comment type="caution">
    <text evidence="1">The sequence shown here is derived from an EMBL/GenBank/DDBJ whole genome shotgun (WGS) entry which is preliminary data.</text>
</comment>
<accession>A0A165L4K0</accession>
<reference evidence="2" key="1">
    <citation type="submission" date="2016-01" db="EMBL/GenBank/DDBJ databases">
        <title>Whole genome sequencing of Bhargavaea cecembensis T14.</title>
        <authorList>
            <person name="Hong K.W."/>
        </authorList>
    </citation>
    <scope>NUCLEOTIDE SEQUENCE [LARGE SCALE GENOMIC DNA]</scope>
    <source>
        <strain evidence="2">M19</strain>
    </source>
</reference>
<evidence type="ECO:0000313" key="2">
    <source>
        <dbReference type="Proteomes" id="UP000076510"/>
    </source>
</evidence>
<proteinExistence type="predicted"/>
<evidence type="ECO:0000313" key="1">
    <source>
        <dbReference type="EMBL" id="KZE50995.1"/>
    </source>
</evidence>
<dbReference type="Proteomes" id="UP000076510">
    <property type="component" value="Unassembled WGS sequence"/>
</dbReference>
<name>A0A165L4K0_9BACI</name>
<organism evidence="1 2">
    <name type="scientific">Rossellomorea marisflavi</name>
    <dbReference type="NCBI Taxonomy" id="189381"/>
    <lineage>
        <taxon>Bacteria</taxon>
        <taxon>Bacillati</taxon>
        <taxon>Bacillota</taxon>
        <taxon>Bacilli</taxon>
        <taxon>Bacillales</taxon>
        <taxon>Bacillaceae</taxon>
        <taxon>Rossellomorea</taxon>
    </lineage>
</organism>
<gene>
    <name evidence="1" type="ORF">AV649_16625</name>
</gene>
<dbReference type="EMBL" id="LQQY01000009">
    <property type="protein sequence ID" value="KZE50995.1"/>
    <property type="molecule type" value="Genomic_DNA"/>
</dbReference>
<dbReference type="RefSeq" id="WP_063190935.1">
    <property type="nucleotide sequence ID" value="NZ_JBLGCT010000001.1"/>
</dbReference>